<keyword evidence="2" id="KW-1185">Reference proteome</keyword>
<reference evidence="1 2" key="1">
    <citation type="submission" date="2020-04" db="EMBL/GenBank/DDBJ databases">
        <title>Complete genome sequence of Spiroplasma platyhelix ATCC 51748, an insect isolate.</title>
        <authorList>
            <person name="Green E.A."/>
            <person name="Klassen J.L."/>
        </authorList>
    </citation>
    <scope>NUCLEOTIDE SEQUENCE [LARGE SCALE GENOMIC DNA]</scope>
    <source>
        <strain evidence="1 2">PALS-1</strain>
    </source>
</reference>
<evidence type="ECO:0000313" key="1">
    <source>
        <dbReference type="EMBL" id="NKE38749.1"/>
    </source>
</evidence>
<dbReference type="AlphaFoldDB" id="A0A846U2K0"/>
<dbReference type="Proteomes" id="UP000584587">
    <property type="component" value="Unassembled WGS sequence"/>
</dbReference>
<sequence length="91" mass="10737">MSYYYKNEYKFSDHALNRAKTRLNLKDLSDSEVINHCLKLIELSHEMHETKTCKYINVNKTNLYFVVDINENLIITLSPFKPDRLLGILNS</sequence>
<dbReference type="RefSeq" id="WP_168105220.1">
    <property type="nucleotide sequence ID" value="NZ_CP051215.1"/>
</dbReference>
<gene>
    <name evidence="1" type="ORF">HER12_03195</name>
</gene>
<organism evidence="1 2">
    <name type="scientific">Spiroplasma platyhelix PALS-1</name>
    <dbReference type="NCBI Taxonomy" id="1276218"/>
    <lineage>
        <taxon>Bacteria</taxon>
        <taxon>Bacillati</taxon>
        <taxon>Mycoplasmatota</taxon>
        <taxon>Mollicutes</taxon>
        <taxon>Entomoplasmatales</taxon>
        <taxon>Spiroplasmataceae</taxon>
        <taxon>Spiroplasma</taxon>
    </lineage>
</organism>
<name>A0A846U2K0_9MOLU</name>
<protein>
    <submittedName>
        <fullName evidence="1">Uncharacterized protein</fullName>
    </submittedName>
</protein>
<accession>A0A846U2K0</accession>
<proteinExistence type="predicted"/>
<comment type="caution">
    <text evidence="1">The sequence shown here is derived from an EMBL/GenBank/DDBJ whole genome shotgun (WGS) entry which is preliminary data.</text>
</comment>
<dbReference type="EMBL" id="JAAVVK010000002">
    <property type="protein sequence ID" value="NKE38749.1"/>
    <property type="molecule type" value="Genomic_DNA"/>
</dbReference>
<evidence type="ECO:0000313" key="2">
    <source>
        <dbReference type="Proteomes" id="UP000584587"/>
    </source>
</evidence>